<dbReference type="OrthoDB" id="2368869at2759"/>
<name>A0A9W4WYU3_9GLOM</name>
<dbReference type="Gene3D" id="1.10.150.320">
    <property type="entry name" value="Photosystem II 12 kDa extrinsic protein"/>
    <property type="match status" value="1"/>
</dbReference>
<protein>
    <submittedName>
        <fullName evidence="1">5775_t:CDS:1</fullName>
    </submittedName>
</protein>
<accession>A0A9W4WYU3</accession>
<keyword evidence="2" id="KW-1185">Reference proteome</keyword>
<gene>
    <name evidence="1" type="ORF">FWILDA_LOCUS17583</name>
</gene>
<proteinExistence type="predicted"/>
<comment type="caution">
    <text evidence="1">The sequence shown here is derived from an EMBL/GenBank/DDBJ whole genome shotgun (WGS) entry which is preliminary data.</text>
</comment>
<evidence type="ECO:0000313" key="1">
    <source>
        <dbReference type="EMBL" id="CAI2196445.1"/>
    </source>
</evidence>
<sequence>DDQLDVNTVEKYKLRTVRGIEESIASEIKNKKPFENENDLYNKVKNIPMEARKKIKAMKK</sequence>
<organism evidence="1 2">
    <name type="scientific">Funneliformis geosporum</name>
    <dbReference type="NCBI Taxonomy" id="1117311"/>
    <lineage>
        <taxon>Eukaryota</taxon>
        <taxon>Fungi</taxon>
        <taxon>Fungi incertae sedis</taxon>
        <taxon>Mucoromycota</taxon>
        <taxon>Glomeromycotina</taxon>
        <taxon>Glomeromycetes</taxon>
        <taxon>Glomerales</taxon>
        <taxon>Glomeraceae</taxon>
        <taxon>Funneliformis</taxon>
    </lineage>
</organism>
<dbReference type="EMBL" id="CAMKVN010014247">
    <property type="protein sequence ID" value="CAI2196445.1"/>
    <property type="molecule type" value="Genomic_DNA"/>
</dbReference>
<evidence type="ECO:0000313" key="2">
    <source>
        <dbReference type="Proteomes" id="UP001153678"/>
    </source>
</evidence>
<dbReference type="Proteomes" id="UP001153678">
    <property type="component" value="Unassembled WGS sequence"/>
</dbReference>
<dbReference type="AlphaFoldDB" id="A0A9W4WYU3"/>
<reference evidence="1" key="1">
    <citation type="submission" date="2022-08" db="EMBL/GenBank/DDBJ databases">
        <authorList>
            <person name="Kallberg Y."/>
            <person name="Tangrot J."/>
            <person name="Rosling A."/>
        </authorList>
    </citation>
    <scope>NUCLEOTIDE SEQUENCE</scope>
    <source>
        <strain evidence="1">Wild A</strain>
    </source>
</reference>
<dbReference type="SUPFAM" id="SSF81585">
    <property type="entry name" value="PsbU/PolX domain-like"/>
    <property type="match status" value="1"/>
</dbReference>
<feature type="non-terminal residue" evidence="1">
    <location>
        <position position="1"/>
    </location>
</feature>